<feature type="domain" description="Endoplasmic reticulum vesicle transporter N-terminal" evidence="9">
    <location>
        <begin position="17"/>
        <end position="103"/>
    </location>
</feature>
<evidence type="ECO:0000256" key="6">
    <source>
        <dbReference type="SAM" id="MobiDB-lite"/>
    </source>
</evidence>
<organism evidence="10 11">
    <name type="scientific">Porites evermanni</name>
    <dbReference type="NCBI Taxonomy" id="104178"/>
    <lineage>
        <taxon>Eukaryota</taxon>
        <taxon>Metazoa</taxon>
        <taxon>Cnidaria</taxon>
        <taxon>Anthozoa</taxon>
        <taxon>Hexacorallia</taxon>
        <taxon>Scleractinia</taxon>
        <taxon>Fungiina</taxon>
        <taxon>Poritidae</taxon>
        <taxon>Porites</taxon>
    </lineage>
</organism>
<feature type="transmembrane region" description="Helical" evidence="7">
    <location>
        <begin position="40"/>
        <end position="59"/>
    </location>
</feature>
<proteinExistence type="inferred from homology"/>
<dbReference type="Pfam" id="PF13850">
    <property type="entry name" value="ERGIC_N"/>
    <property type="match status" value="1"/>
</dbReference>
<evidence type="ECO:0000256" key="1">
    <source>
        <dbReference type="ARBA" id="ARBA00004457"/>
    </source>
</evidence>
<evidence type="ECO:0000259" key="9">
    <source>
        <dbReference type="Pfam" id="PF13850"/>
    </source>
</evidence>
<feature type="compositionally biased region" description="Polar residues" evidence="6">
    <location>
        <begin position="363"/>
        <end position="378"/>
    </location>
</feature>
<sequence length="414" mass="46671">MRRLGAVRNRKQTLKVLKELDAFPKVPENYQQTTASGGSVSILTFLFLGILVVSEFWYYRAVETKYDYEVDTDANSKLQINVDLTVAMLCENIGADVLDLSGSTLELGDKLKLEPSHFELTPEQETWLKMFRGMHAFMEGVRAVKILEQFKSNLPTYMPQRTGEDQNKPFDACRVHGSFEVNKVAGNFHITAGKSIYHPRGHAHLSAFVDPEKFNYSHRIDVLSFGPWAPGYINPLDGDIVVTDKHLQMYQYYIQIVPTTVKSLSGHETKTNQYSVTQRIREINHNAGSHGISGIFFKYDLSSIMVRVENRRRSFWGFLVRLCGIVGGIFATSGMMHSFIGFLFDLITCQVKFNKKEEKPQMSMETPVNQPNGQPQMTDESKEPTSPVVGFSDPNVTLVPPAGVTLHDQSSVIT</sequence>
<name>A0ABN8LE52_9CNID</name>
<evidence type="ECO:0000256" key="7">
    <source>
        <dbReference type="SAM" id="Phobius"/>
    </source>
</evidence>
<dbReference type="PANTHER" id="PTHR10984:SF30">
    <property type="entry name" value="ENDOPLASMIC RETICULUM-GOLGI INTERMEDIATE COMPARTMENT PROTEIN 2"/>
    <property type="match status" value="1"/>
</dbReference>
<accession>A0ABN8LE52</accession>
<dbReference type="InterPro" id="IPR045888">
    <property type="entry name" value="Erv"/>
</dbReference>
<evidence type="ECO:0000256" key="4">
    <source>
        <dbReference type="ARBA" id="ARBA00022989"/>
    </source>
</evidence>
<keyword evidence="3 7" id="KW-0812">Transmembrane</keyword>
<dbReference type="PANTHER" id="PTHR10984">
    <property type="entry name" value="ENDOPLASMIC RETICULUM-GOLGI INTERMEDIATE COMPARTMENT PROTEIN"/>
    <property type="match status" value="1"/>
</dbReference>
<keyword evidence="4 7" id="KW-1133">Transmembrane helix</keyword>
<dbReference type="EMBL" id="CALNXI010000004">
    <property type="protein sequence ID" value="CAH3013901.1"/>
    <property type="molecule type" value="Genomic_DNA"/>
</dbReference>
<evidence type="ECO:0000256" key="3">
    <source>
        <dbReference type="ARBA" id="ARBA00022692"/>
    </source>
</evidence>
<keyword evidence="5 7" id="KW-0472">Membrane</keyword>
<protein>
    <recommendedName>
        <fullName evidence="12">Endoplasmic reticulum-Golgi intermediate compartment protein 2</fullName>
    </recommendedName>
</protein>
<comment type="caution">
    <text evidence="10">The sequence shown here is derived from an EMBL/GenBank/DDBJ whole genome shotgun (WGS) entry which is preliminary data.</text>
</comment>
<feature type="transmembrane region" description="Helical" evidence="7">
    <location>
        <begin position="315"/>
        <end position="344"/>
    </location>
</feature>
<dbReference type="Proteomes" id="UP001159427">
    <property type="component" value="Unassembled WGS sequence"/>
</dbReference>
<evidence type="ECO:0008006" key="12">
    <source>
        <dbReference type="Google" id="ProtNLM"/>
    </source>
</evidence>
<evidence type="ECO:0000256" key="5">
    <source>
        <dbReference type="ARBA" id="ARBA00023136"/>
    </source>
</evidence>
<keyword evidence="11" id="KW-1185">Reference proteome</keyword>
<comment type="similarity">
    <text evidence="2">Belongs to the ERGIC family.</text>
</comment>
<evidence type="ECO:0000313" key="11">
    <source>
        <dbReference type="Proteomes" id="UP001159427"/>
    </source>
</evidence>
<evidence type="ECO:0000313" key="10">
    <source>
        <dbReference type="EMBL" id="CAH3013901.1"/>
    </source>
</evidence>
<dbReference type="InterPro" id="IPR039542">
    <property type="entry name" value="Erv_N"/>
</dbReference>
<gene>
    <name evidence="10" type="ORF">PEVE_00028712</name>
</gene>
<reference evidence="10 11" key="1">
    <citation type="submission" date="2022-05" db="EMBL/GenBank/DDBJ databases">
        <authorList>
            <consortium name="Genoscope - CEA"/>
            <person name="William W."/>
        </authorList>
    </citation>
    <scope>NUCLEOTIDE SEQUENCE [LARGE SCALE GENOMIC DNA]</scope>
</reference>
<evidence type="ECO:0000259" key="8">
    <source>
        <dbReference type="Pfam" id="PF07970"/>
    </source>
</evidence>
<evidence type="ECO:0000256" key="2">
    <source>
        <dbReference type="ARBA" id="ARBA00005648"/>
    </source>
</evidence>
<comment type="subcellular location">
    <subcellularLocation>
        <location evidence="1">Endoplasmic reticulum-Golgi intermediate compartment membrane</location>
        <topology evidence="1">Multi-pass membrane protein</topology>
    </subcellularLocation>
</comment>
<dbReference type="InterPro" id="IPR012936">
    <property type="entry name" value="Erv_C"/>
</dbReference>
<dbReference type="Pfam" id="PF07970">
    <property type="entry name" value="COPIIcoated_ERV"/>
    <property type="match status" value="1"/>
</dbReference>
<feature type="domain" description="Endoplasmic reticulum vesicle transporter C-terminal" evidence="8">
    <location>
        <begin position="165"/>
        <end position="335"/>
    </location>
</feature>
<feature type="region of interest" description="Disordered" evidence="6">
    <location>
        <begin position="358"/>
        <end position="396"/>
    </location>
</feature>